<sequence>MNRMILENEGNDLSPNFLEVIDFYKFFREQIFMSQITGQPLIVERYIAWLYAILTCRNLNTELVTLFRDYHPQFAFFLECNPEKAFDIVFAKRAISYWETDFATGLTIEKLKKDIVAYRR</sequence>
<organism evidence="1">
    <name type="scientific">marine sediment metagenome</name>
    <dbReference type="NCBI Taxonomy" id="412755"/>
    <lineage>
        <taxon>unclassified sequences</taxon>
        <taxon>metagenomes</taxon>
        <taxon>ecological metagenomes</taxon>
    </lineage>
</organism>
<proteinExistence type="predicted"/>
<dbReference type="EMBL" id="BARU01011924">
    <property type="protein sequence ID" value="GAH34854.1"/>
    <property type="molecule type" value="Genomic_DNA"/>
</dbReference>
<dbReference type="AlphaFoldDB" id="X1FZS8"/>
<comment type="caution">
    <text evidence="1">The sequence shown here is derived from an EMBL/GenBank/DDBJ whole genome shotgun (WGS) entry which is preliminary data.</text>
</comment>
<reference evidence="1" key="1">
    <citation type="journal article" date="2014" name="Front. Microbiol.">
        <title>High frequency of phylogenetically diverse reductive dehalogenase-homologous genes in deep subseafloor sedimentary metagenomes.</title>
        <authorList>
            <person name="Kawai M."/>
            <person name="Futagami T."/>
            <person name="Toyoda A."/>
            <person name="Takaki Y."/>
            <person name="Nishi S."/>
            <person name="Hori S."/>
            <person name="Arai W."/>
            <person name="Tsubouchi T."/>
            <person name="Morono Y."/>
            <person name="Uchiyama I."/>
            <person name="Ito T."/>
            <person name="Fujiyama A."/>
            <person name="Inagaki F."/>
            <person name="Takami H."/>
        </authorList>
    </citation>
    <scope>NUCLEOTIDE SEQUENCE</scope>
    <source>
        <strain evidence="1">Expedition CK06-06</strain>
    </source>
</reference>
<evidence type="ECO:0000313" key="1">
    <source>
        <dbReference type="EMBL" id="GAH34854.1"/>
    </source>
</evidence>
<accession>X1FZS8</accession>
<name>X1FZS8_9ZZZZ</name>
<gene>
    <name evidence="1" type="ORF">S03H2_22210</name>
</gene>
<feature type="non-terminal residue" evidence="1">
    <location>
        <position position="120"/>
    </location>
</feature>
<protein>
    <submittedName>
        <fullName evidence="1">Uncharacterized protein</fullName>
    </submittedName>
</protein>